<dbReference type="Pfam" id="PF02721">
    <property type="entry name" value="DUF223"/>
    <property type="match status" value="1"/>
</dbReference>
<evidence type="ECO:0000259" key="2">
    <source>
        <dbReference type="Pfam" id="PF02721"/>
    </source>
</evidence>
<reference evidence="4 5" key="1">
    <citation type="journal article" date="2018" name="Science">
        <title>The opium poppy genome and morphinan production.</title>
        <authorList>
            <person name="Guo L."/>
            <person name="Winzer T."/>
            <person name="Yang X."/>
            <person name="Li Y."/>
            <person name="Ning Z."/>
            <person name="He Z."/>
            <person name="Teodor R."/>
            <person name="Lu Y."/>
            <person name="Bowser T.A."/>
            <person name="Graham I.A."/>
            <person name="Ye K."/>
        </authorList>
    </citation>
    <scope>NUCLEOTIDE SEQUENCE [LARGE SCALE GENOMIC DNA]</scope>
    <source>
        <strain evidence="5">cv. HN1</strain>
        <tissue evidence="4">Leaves</tissue>
    </source>
</reference>
<evidence type="ECO:0000259" key="3">
    <source>
        <dbReference type="Pfam" id="PF16900"/>
    </source>
</evidence>
<dbReference type="OMA" id="RCHSREN"/>
<organism evidence="4 5">
    <name type="scientific">Papaver somniferum</name>
    <name type="common">Opium poppy</name>
    <dbReference type="NCBI Taxonomy" id="3469"/>
    <lineage>
        <taxon>Eukaryota</taxon>
        <taxon>Viridiplantae</taxon>
        <taxon>Streptophyta</taxon>
        <taxon>Embryophyta</taxon>
        <taxon>Tracheophyta</taxon>
        <taxon>Spermatophyta</taxon>
        <taxon>Magnoliopsida</taxon>
        <taxon>Ranunculales</taxon>
        <taxon>Papaveraceae</taxon>
        <taxon>Papaveroideae</taxon>
        <taxon>Papaver</taxon>
    </lineage>
</organism>
<dbReference type="EMBL" id="CM010716">
    <property type="protein sequence ID" value="RZC49117.1"/>
    <property type="molecule type" value="Genomic_DNA"/>
</dbReference>
<dbReference type="GO" id="GO:0003677">
    <property type="term" value="F:DNA binding"/>
    <property type="evidence" value="ECO:0007669"/>
    <property type="project" value="UniProtKB-KW"/>
</dbReference>
<dbReference type="Gramene" id="RZC49117">
    <property type="protein sequence ID" value="RZC49117"/>
    <property type="gene ID" value="C5167_017541"/>
</dbReference>
<feature type="domain" description="Replication protein A OB" evidence="3">
    <location>
        <begin position="123"/>
        <end position="216"/>
    </location>
</feature>
<dbReference type="InterPro" id="IPR031657">
    <property type="entry name" value="REPA_OB_2"/>
</dbReference>
<keyword evidence="1" id="KW-0238">DNA-binding</keyword>
<dbReference type="Proteomes" id="UP000316621">
    <property type="component" value="Chromosome 2"/>
</dbReference>
<protein>
    <submittedName>
        <fullName evidence="4">Uncharacterized protein</fullName>
    </submittedName>
</protein>
<dbReference type="Pfam" id="PF16900">
    <property type="entry name" value="REPA_OB_2"/>
    <property type="match status" value="1"/>
</dbReference>
<dbReference type="STRING" id="3469.A0A4Y7IK86"/>
<accession>A0A4Y7IK86</accession>
<dbReference type="AlphaFoldDB" id="A0A4Y7IK86"/>
<gene>
    <name evidence="4" type="ORF">C5167_017541</name>
</gene>
<dbReference type="CDD" id="cd04481">
    <property type="entry name" value="RPA1_DBD_B_like"/>
    <property type="match status" value="1"/>
</dbReference>
<keyword evidence="5" id="KW-1185">Reference proteome</keyword>
<dbReference type="Gene3D" id="2.40.50.140">
    <property type="entry name" value="Nucleic acid-binding proteins"/>
    <property type="match status" value="2"/>
</dbReference>
<dbReference type="PANTHER" id="PTHR47165">
    <property type="entry name" value="OS03G0429900 PROTEIN"/>
    <property type="match status" value="1"/>
</dbReference>
<dbReference type="PANTHER" id="PTHR47165:SF4">
    <property type="entry name" value="OS03G0429900 PROTEIN"/>
    <property type="match status" value="1"/>
</dbReference>
<evidence type="ECO:0000313" key="5">
    <source>
        <dbReference type="Proteomes" id="UP000316621"/>
    </source>
</evidence>
<dbReference type="InterPro" id="IPR003871">
    <property type="entry name" value="RFA1B/D_OB_1st"/>
</dbReference>
<dbReference type="SUPFAM" id="SSF50249">
    <property type="entry name" value="Nucleic acid-binding proteins"/>
    <property type="match status" value="3"/>
</dbReference>
<dbReference type="InterPro" id="IPR012340">
    <property type="entry name" value="NA-bd_OB-fold"/>
</dbReference>
<evidence type="ECO:0000313" key="4">
    <source>
        <dbReference type="EMBL" id="RZC49117.1"/>
    </source>
</evidence>
<sequence>MATTMLPTSVSAVQTPGILTVKDIQKKNGIGPWMTRVRIVWMWHESDFMRTNDVTSLDLLLLDDTGDLLHAIVQKKFIWKFEPLLKEGIWNTDITPLETTSASIPRHKFNFTELENLAAATTNTYLTDVVGVLTSHTNLQHVKRSPSSACFMRELKLENLNGMKLNVTLWGNSTSELTRNLEAHELNPHPVVAGVYVKQYLGKASLSSTNTTKIFFDLDILEVFPLNIAARNHNPGESWLQSGSQSIGDTRMSISQLLETKWESGYNILNRKVCRAKAIGISTEKGWYFLGCHNCTTKLVGNKGDHWCPSYKVQIDELVPIYLLSLEVEDSLGTALFVAMDSKAAFESLIGAFQDYLILITPYNMKYLETPSFTVAKLPLPPLAPTPTISA</sequence>
<feature type="domain" description="Replication protein A 70 kDa DNA-binding subunit B/D first OB fold" evidence="2">
    <location>
        <begin position="30"/>
        <end position="92"/>
    </location>
</feature>
<name>A0A4Y7IK86_PAPSO</name>
<proteinExistence type="predicted"/>
<evidence type="ECO:0000256" key="1">
    <source>
        <dbReference type="ARBA" id="ARBA00023125"/>
    </source>
</evidence>